<comment type="catalytic activity">
    <reaction evidence="1">
        <text>Endonucleolytic cleavage of DNA to give specific double-stranded fragments with terminal 5'-phosphates.</text>
        <dbReference type="EC" id="3.1.21.4"/>
    </reaction>
</comment>
<protein>
    <recommendedName>
        <fullName evidence="1">Type-2 restriction enzyme</fullName>
        <ecNumber evidence="1">3.1.21.4</ecNumber>
    </recommendedName>
</protein>
<evidence type="ECO:0000259" key="2">
    <source>
        <dbReference type="Pfam" id="PF04556"/>
    </source>
</evidence>
<comment type="caution">
    <text evidence="3">The sequence shown here is derived from an EMBL/GenBank/DDBJ whole genome shotgun (WGS) entry which is preliminary data.</text>
</comment>
<proteinExistence type="inferred from homology"/>
<keyword evidence="1" id="KW-0378">Hydrolase</keyword>
<dbReference type="Proteomes" id="UP000029578">
    <property type="component" value="Unassembled WGS sequence"/>
</dbReference>
<dbReference type="PIRSF" id="PIRSF016080">
    <property type="entry name" value="Restrict_endonuc_II_DpmII"/>
    <property type="match status" value="1"/>
</dbReference>
<dbReference type="GO" id="GO:0009036">
    <property type="term" value="F:type II site-specific deoxyribonuclease activity"/>
    <property type="evidence" value="ECO:0007669"/>
    <property type="project" value="UniProtKB-UniRule"/>
</dbReference>
<keyword evidence="1" id="KW-0540">Nuclease</keyword>
<dbReference type="EMBL" id="JRNS01000076">
    <property type="protein sequence ID" value="KGF56465.1"/>
    <property type="molecule type" value="Genomic_DNA"/>
</dbReference>
<accession>A0A096BBJ6</accession>
<sequence length="276" mass="31740">MLKDFDKFMSQLKETNATLDFYTDFNKIRRNVQNIEISLNMLNFLLGKDDLYSAVKALWDRDPKVFNVLDILIATRREGKKKFIDVDGEIKLIKTLFSSVDGIMKFFNETGLADFFKNKDVHDLVDYVFGVEAGLDTHARKNRSGDATESLLHRILQTNGIPHGTEVYSTEYDELRAVLGTDKKRFDFVVKTQSKTFLIEVNFYNGGGSKLNEVARAYRELSAAIKNVDGFEFVWITDGKGWNSAKSKLEEAYYEIPRVYNFTTLPEFIAEIKQDL</sequence>
<evidence type="ECO:0000313" key="4">
    <source>
        <dbReference type="Proteomes" id="UP000029578"/>
    </source>
</evidence>
<name>A0A096BBJ6_9BACT</name>
<reference evidence="3 4" key="1">
    <citation type="submission" date="2014-07" db="EMBL/GenBank/DDBJ databases">
        <authorList>
            <person name="McCorrison J."/>
            <person name="Sanka R."/>
            <person name="Torralba M."/>
            <person name="Gillis M."/>
            <person name="Haft D.H."/>
            <person name="Methe B."/>
            <person name="Sutton G."/>
            <person name="Nelson K.E."/>
        </authorList>
    </citation>
    <scope>NUCLEOTIDE SEQUENCE [LARGE SCALE GENOMIC DNA]</scope>
    <source>
        <strain evidence="3 4">DNF00666</strain>
    </source>
</reference>
<keyword evidence="1 3" id="KW-0255">Endonuclease</keyword>
<comment type="similarity">
    <text evidence="1">Belongs to the DpnII type II restriction endonuclease family.</text>
</comment>
<dbReference type="AlphaFoldDB" id="A0A096BBJ6"/>
<dbReference type="GO" id="GO:0009307">
    <property type="term" value="P:DNA restriction-modification system"/>
    <property type="evidence" value="ECO:0007669"/>
    <property type="project" value="UniProtKB-UniRule"/>
</dbReference>
<dbReference type="SUPFAM" id="SSF52980">
    <property type="entry name" value="Restriction endonuclease-like"/>
    <property type="match status" value="1"/>
</dbReference>
<dbReference type="GO" id="GO:0003677">
    <property type="term" value="F:DNA binding"/>
    <property type="evidence" value="ECO:0007669"/>
    <property type="project" value="UniProtKB-UniRule"/>
</dbReference>
<keyword evidence="1" id="KW-0680">Restriction system</keyword>
<evidence type="ECO:0000313" key="3">
    <source>
        <dbReference type="EMBL" id="KGF56465.1"/>
    </source>
</evidence>
<feature type="domain" description="Restriction endonuclease type II DpnII-like" evidence="2">
    <location>
        <begin position="4"/>
        <end position="267"/>
    </location>
</feature>
<dbReference type="InterPro" id="IPR021191">
    <property type="entry name" value="Restrct_endonuc_II_DpnII"/>
</dbReference>
<dbReference type="InterPro" id="IPR007637">
    <property type="entry name" value="Restrct_endonuc_II_DpnII-like"/>
</dbReference>
<dbReference type="InterPro" id="IPR011335">
    <property type="entry name" value="Restrct_endonuc-II-like"/>
</dbReference>
<dbReference type="RefSeq" id="WP_036861668.1">
    <property type="nucleotide sequence ID" value="NZ_JRNS01000076.1"/>
</dbReference>
<comment type="function">
    <text evidence="1">A P subtype restriction enzyme that recognizes the double-stranded unmethylated sequence 5'-GATC-3'.</text>
</comment>
<dbReference type="Pfam" id="PF04556">
    <property type="entry name" value="DpnII"/>
    <property type="match status" value="1"/>
</dbReference>
<evidence type="ECO:0000256" key="1">
    <source>
        <dbReference type="PIRNR" id="PIRNR016080"/>
    </source>
</evidence>
<organism evidence="3 4">
    <name type="scientific">Prevotella melaninogenica DNF00666</name>
    <dbReference type="NCBI Taxonomy" id="1401073"/>
    <lineage>
        <taxon>Bacteria</taxon>
        <taxon>Pseudomonadati</taxon>
        <taxon>Bacteroidota</taxon>
        <taxon>Bacteroidia</taxon>
        <taxon>Bacteroidales</taxon>
        <taxon>Prevotellaceae</taxon>
        <taxon>Prevotella</taxon>
    </lineage>
</organism>
<gene>
    <name evidence="3" type="ORF">HMPREF0661_01025</name>
</gene>
<dbReference type="EC" id="3.1.21.4" evidence="1"/>